<name>A0A2Z6ZVN7_9LAMI</name>
<accession>A0A2Z6ZVN7</accession>
<evidence type="ECO:0000313" key="1">
    <source>
        <dbReference type="EMBL" id="KZV06870.1"/>
    </source>
</evidence>
<reference evidence="1 2" key="1">
    <citation type="journal article" date="2015" name="Proc. Natl. Acad. Sci. U.S.A.">
        <title>The resurrection genome of Boea hygrometrica: A blueprint for survival of dehydration.</title>
        <authorList>
            <person name="Xiao L."/>
            <person name="Yang G."/>
            <person name="Zhang L."/>
            <person name="Yang X."/>
            <person name="Zhao S."/>
            <person name="Ji Z."/>
            <person name="Zhou Q."/>
            <person name="Hu M."/>
            <person name="Wang Y."/>
            <person name="Chen M."/>
            <person name="Xu Y."/>
            <person name="Jin H."/>
            <person name="Xiao X."/>
            <person name="Hu G."/>
            <person name="Bao F."/>
            <person name="Hu Y."/>
            <person name="Wan P."/>
            <person name="Li L."/>
            <person name="Deng X."/>
            <person name="Kuang T."/>
            <person name="Xiang C."/>
            <person name="Zhu J.K."/>
            <person name="Oliver M.J."/>
            <person name="He Y."/>
        </authorList>
    </citation>
    <scope>NUCLEOTIDE SEQUENCE [LARGE SCALE GENOMIC DNA]</scope>
    <source>
        <strain evidence="2">cv. XS01</strain>
    </source>
</reference>
<dbReference type="EMBL" id="KV055619">
    <property type="protein sequence ID" value="KZV06870.1"/>
    <property type="molecule type" value="Genomic_DNA"/>
</dbReference>
<organism evidence="1 2">
    <name type="scientific">Dorcoceras hygrometricum</name>
    <dbReference type="NCBI Taxonomy" id="472368"/>
    <lineage>
        <taxon>Eukaryota</taxon>
        <taxon>Viridiplantae</taxon>
        <taxon>Streptophyta</taxon>
        <taxon>Embryophyta</taxon>
        <taxon>Tracheophyta</taxon>
        <taxon>Spermatophyta</taxon>
        <taxon>Magnoliopsida</taxon>
        <taxon>eudicotyledons</taxon>
        <taxon>Gunneridae</taxon>
        <taxon>Pentapetalae</taxon>
        <taxon>asterids</taxon>
        <taxon>lamiids</taxon>
        <taxon>Lamiales</taxon>
        <taxon>Gesneriaceae</taxon>
        <taxon>Didymocarpoideae</taxon>
        <taxon>Trichosporeae</taxon>
        <taxon>Loxocarpinae</taxon>
        <taxon>Dorcoceras</taxon>
    </lineage>
</organism>
<protein>
    <submittedName>
        <fullName evidence="1">Uncharacterized protein</fullName>
    </submittedName>
</protein>
<dbReference type="Proteomes" id="UP000250235">
    <property type="component" value="Unassembled WGS sequence"/>
</dbReference>
<evidence type="ECO:0000313" key="2">
    <source>
        <dbReference type="Proteomes" id="UP000250235"/>
    </source>
</evidence>
<gene>
    <name evidence="1" type="ORF">F511_45648</name>
</gene>
<sequence length="116" mass="12595">MKLAGRRTLLAARDARAGRALEASWPRERAARWRRWCARPVAAIGGQTLLMCAAGCAYLLHAGLPVVEQRCAASRTTMRAIARLSCAAAIFHGCGRLPAAAPASLRRCRDGWSDFF</sequence>
<keyword evidence="2" id="KW-1185">Reference proteome</keyword>
<proteinExistence type="predicted"/>
<dbReference type="AlphaFoldDB" id="A0A2Z6ZVN7"/>